<organism evidence="3 4">
    <name type="scientific">Sphingomonas piscis</name>
    <dbReference type="NCBI Taxonomy" id="2714943"/>
    <lineage>
        <taxon>Bacteria</taxon>
        <taxon>Pseudomonadati</taxon>
        <taxon>Pseudomonadota</taxon>
        <taxon>Alphaproteobacteria</taxon>
        <taxon>Sphingomonadales</taxon>
        <taxon>Sphingomonadaceae</taxon>
        <taxon>Sphingomonas</taxon>
    </lineage>
</organism>
<evidence type="ECO:0000256" key="1">
    <source>
        <dbReference type="SAM" id="Phobius"/>
    </source>
</evidence>
<dbReference type="InterPro" id="IPR036869">
    <property type="entry name" value="J_dom_sf"/>
</dbReference>
<sequence length="273" mass="29578">MRNVTAEAAYQTLGLEPGASEADVDRAYRTLIKRFHPDREGGDATRAAEINQAYFQLRKCPAPEPEQRASTLAEALYARRASQFRLRRKRKARIWPVALVGILVAAYLQWDRIAALSLQSSDQFRELIEPSPNDGTEAALASGRPASLDEPIGDAAVSGAIGLATRLLPRGGEAALAEESRDCHQKLRAAPTLERLDTCAAFDDAVLELLKRDPLREDGPFAASAVTARQINAATLLSGDYLAIDARLDRVRAKVQALMAPAEPDAPVNSSLP</sequence>
<dbReference type="AlphaFoldDB" id="A0A6G7YLM9"/>
<feature type="transmembrane region" description="Helical" evidence="1">
    <location>
        <begin position="92"/>
        <end position="110"/>
    </location>
</feature>
<evidence type="ECO:0000259" key="2">
    <source>
        <dbReference type="PROSITE" id="PS50076"/>
    </source>
</evidence>
<proteinExistence type="predicted"/>
<reference evidence="3 4" key="1">
    <citation type="submission" date="2020-03" db="EMBL/GenBank/DDBJ databases">
        <title>Sphingomonas sp. nov., isolated from fish.</title>
        <authorList>
            <person name="Hyun D.-W."/>
            <person name="Bae J.-W."/>
        </authorList>
    </citation>
    <scope>NUCLEOTIDE SEQUENCE [LARGE SCALE GENOMIC DNA]</scope>
    <source>
        <strain evidence="3 4">HDW15B</strain>
    </source>
</reference>
<dbReference type="PRINTS" id="PR00625">
    <property type="entry name" value="JDOMAIN"/>
</dbReference>
<dbReference type="SMART" id="SM00271">
    <property type="entry name" value="DnaJ"/>
    <property type="match status" value="1"/>
</dbReference>
<feature type="domain" description="J" evidence="2">
    <location>
        <begin position="8"/>
        <end position="81"/>
    </location>
</feature>
<evidence type="ECO:0000313" key="4">
    <source>
        <dbReference type="Proteomes" id="UP000503222"/>
    </source>
</evidence>
<keyword evidence="1" id="KW-0812">Transmembrane</keyword>
<accession>A0A6G7YLM9</accession>
<keyword evidence="1" id="KW-0472">Membrane</keyword>
<gene>
    <name evidence="3" type="ORF">G7077_00655</name>
</gene>
<name>A0A6G7YLM9_9SPHN</name>
<protein>
    <submittedName>
        <fullName evidence="3">J domain-containing protein</fullName>
    </submittedName>
</protein>
<dbReference type="EMBL" id="CP049869">
    <property type="protein sequence ID" value="QIK77650.1"/>
    <property type="molecule type" value="Genomic_DNA"/>
</dbReference>
<keyword evidence="1" id="KW-1133">Transmembrane helix</keyword>
<dbReference type="PROSITE" id="PS50076">
    <property type="entry name" value="DNAJ_2"/>
    <property type="match status" value="1"/>
</dbReference>
<dbReference type="CDD" id="cd06257">
    <property type="entry name" value="DnaJ"/>
    <property type="match status" value="1"/>
</dbReference>
<dbReference type="Proteomes" id="UP000503222">
    <property type="component" value="Chromosome"/>
</dbReference>
<dbReference type="Gene3D" id="1.10.287.110">
    <property type="entry name" value="DnaJ domain"/>
    <property type="match status" value="1"/>
</dbReference>
<dbReference type="SUPFAM" id="SSF46565">
    <property type="entry name" value="Chaperone J-domain"/>
    <property type="match status" value="1"/>
</dbReference>
<dbReference type="KEGG" id="spii:G7077_00655"/>
<keyword evidence="4" id="KW-1185">Reference proteome</keyword>
<evidence type="ECO:0000313" key="3">
    <source>
        <dbReference type="EMBL" id="QIK77650.1"/>
    </source>
</evidence>
<dbReference type="InterPro" id="IPR001623">
    <property type="entry name" value="DnaJ_domain"/>
</dbReference>
<dbReference type="Pfam" id="PF00226">
    <property type="entry name" value="DnaJ"/>
    <property type="match status" value="1"/>
</dbReference>